<keyword evidence="3" id="KW-0489">Methyltransferase</keyword>
<dbReference type="InterPro" id="IPR029063">
    <property type="entry name" value="SAM-dependent_MTases_sf"/>
</dbReference>
<dbReference type="Pfam" id="PF22013">
    <property type="entry name" value="PG_1098_Fer"/>
    <property type="match status" value="1"/>
</dbReference>
<dbReference type="Pfam" id="PF18096">
    <property type="entry name" value="Thump_like"/>
    <property type="match status" value="1"/>
</dbReference>
<dbReference type="Gene3D" id="3.40.50.150">
    <property type="entry name" value="Vaccinia Virus protein VP39"/>
    <property type="match status" value="1"/>
</dbReference>
<gene>
    <name evidence="3" type="ORF">GCM10023331_16010</name>
</gene>
<feature type="domain" description="PG-1098 ferredoxin-like" evidence="2">
    <location>
        <begin position="275"/>
        <end position="318"/>
    </location>
</feature>
<dbReference type="CDD" id="cd02440">
    <property type="entry name" value="AdoMet_MTases"/>
    <property type="match status" value="1"/>
</dbReference>
<proteinExistence type="predicted"/>
<dbReference type="GO" id="GO:0032259">
    <property type="term" value="P:methylation"/>
    <property type="evidence" value="ECO:0007669"/>
    <property type="project" value="UniProtKB-KW"/>
</dbReference>
<name>A0ABP9D650_9BACT</name>
<accession>A0ABP9D650</accession>
<evidence type="ECO:0000259" key="1">
    <source>
        <dbReference type="Pfam" id="PF18096"/>
    </source>
</evidence>
<dbReference type="RefSeq" id="WP_345370767.1">
    <property type="nucleotide sequence ID" value="NZ_BAABJX010000024.1"/>
</dbReference>
<evidence type="ECO:0000259" key="2">
    <source>
        <dbReference type="Pfam" id="PF22013"/>
    </source>
</evidence>
<sequence length="392" mass="44865">MDIKDFIEAHLQDDPTQLMLQASRYPDIPMAYVVTQIQGRQKAKEKLPSWYDNTALEYPVKLSMEQCSSEATGLYKASLIKGKQGIDLTGGFGVDTYFFSQKFESFAYVERQEELAELVKKNMEVLDVGNVNIHAQDGVTYLKNISERVDFIYLDPARRDEFNEKVVRIEECEPNIKELQDSLVEKGKEVMIKLSPMLDIKQTIQTIPYIREVQVVSVQNECKEILLLLSKELPEEPAIVSINISKDGRNLQRFSFLYSEEEYAASTYAEKAETYIYEPNVAILKAGGYKTIGNQYGLKKLHPNSHLYTSETLIEDFPGRIFECVQQFGFGKKEIKKHLSMKKANITVRNFPLTVAQIRKKTGLQDGGEVYLFATTDIKNQKTILKCIKSKR</sequence>
<reference evidence="4" key="1">
    <citation type="journal article" date="2019" name="Int. J. Syst. Evol. Microbiol.">
        <title>The Global Catalogue of Microorganisms (GCM) 10K type strain sequencing project: providing services to taxonomists for standard genome sequencing and annotation.</title>
        <authorList>
            <consortium name="The Broad Institute Genomics Platform"/>
            <consortium name="The Broad Institute Genome Sequencing Center for Infectious Disease"/>
            <person name="Wu L."/>
            <person name="Ma J."/>
        </authorList>
    </citation>
    <scope>NUCLEOTIDE SEQUENCE [LARGE SCALE GENOMIC DNA]</scope>
    <source>
        <strain evidence="4">JCM 18326</strain>
    </source>
</reference>
<dbReference type="InterPro" id="IPR041497">
    <property type="entry name" value="Thump-like"/>
</dbReference>
<feature type="domain" description="THUMP-like" evidence="1">
    <location>
        <begin position="319"/>
        <end position="385"/>
    </location>
</feature>
<comment type="caution">
    <text evidence="3">The sequence shown here is derived from an EMBL/GenBank/DDBJ whole genome shotgun (WGS) entry which is preliminary data.</text>
</comment>
<dbReference type="InterPro" id="IPR054168">
    <property type="entry name" value="PG_1098_Fer"/>
</dbReference>
<evidence type="ECO:0000313" key="4">
    <source>
        <dbReference type="Proteomes" id="UP001500298"/>
    </source>
</evidence>
<evidence type="ECO:0000313" key="3">
    <source>
        <dbReference type="EMBL" id="GAA4831558.1"/>
    </source>
</evidence>
<organism evidence="3 4">
    <name type="scientific">Algivirga pacifica</name>
    <dbReference type="NCBI Taxonomy" id="1162670"/>
    <lineage>
        <taxon>Bacteria</taxon>
        <taxon>Pseudomonadati</taxon>
        <taxon>Bacteroidota</taxon>
        <taxon>Cytophagia</taxon>
        <taxon>Cytophagales</taxon>
        <taxon>Flammeovirgaceae</taxon>
        <taxon>Algivirga</taxon>
    </lineage>
</organism>
<keyword evidence="3" id="KW-0808">Transferase</keyword>
<protein>
    <submittedName>
        <fullName evidence="3">SAM-dependent methyltransferase</fullName>
    </submittedName>
</protein>
<dbReference type="Proteomes" id="UP001500298">
    <property type="component" value="Unassembled WGS sequence"/>
</dbReference>
<dbReference type="GO" id="GO:0008168">
    <property type="term" value="F:methyltransferase activity"/>
    <property type="evidence" value="ECO:0007669"/>
    <property type="project" value="UniProtKB-KW"/>
</dbReference>
<dbReference type="EMBL" id="BAABJX010000024">
    <property type="protein sequence ID" value="GAA4831558.1"/>
    <property type="molecule type" value="Genomic_DNA"/>
</dbReference>
<dbReference type="SUPFAM" id="SSF53335">
    <property type="entry name" value="S-adenosyl-L-methionine-dependent methyltransferases"/>
    <property type="match status" value="1"/>
</dbReference>
<keyword evidence="4" id="KW-1185">Reference proteome</keyword>
<dbReference type="Gene3D" id="1.10.10.1110">
    <property type="entry name" value="Methyltransferase PG1098, N-terminal domain"/>
    <property type="match status" value="1"/>
</dbReference>